<reference evidence="15 16" key="1">
    <citation type="submission" date="2015-09" db="EMBL/GenBank/DDBJ databases">
        <title>Host preference determinants of Valsa canker pathogens revealed by comparative genomics.</title>
        <authorList>
            <person name="Yin Z."/>
            <person name="Huang L."/>
        </authorList>
    </citation>
    <scope>NUCLEOTIDE SEQUENCE [LARGE SCALE GENOMIC DNA]</scope>
    <source>
        <strain evidence="15 16">YSFL</strain>
    </source>
</reference>
<keyword evidence="16" id="KW-1185">Reference proteome</keyword>
<dbReference type="InterPro" id="IPR000209">
    <property type="entry name" value="Peptidase_S8/S53_dom"/>
</dbReference>
<dbReference type="PANTHER" id="PTHR14218:SF19">
    <property type="entry name" value="SERINE PROTEASE AORO, PUTATIVE (AFU_ORTHOLOGUE AFUA_6G10250)-RELATED"/>
    <property type="match status" value="1"/>
</dbReference>
<feature type="domain" description="Peptidase S53" evidence="14">
    <location>
        <begin position="246"/>
        <end position="694"/>
    </location>
</feature>
<feature type="region of interest" description="Disordered" evidence="12">
    <location>
        <begin position="199"/>
        <end position="223"/>
    </location>
</feature>
<comment type="subcellular location">
    <subcellularLocation>
        <location evidence="3">Secreted</location>
        <location evidence="3">Extracellular space</location>
    </subcellularLocation>
</comment>
<evidence type="ECO:0000256" key="7">
    <source>
        <dbReference type="ARBA" id="ARBA00022801"/>
    </source>
</evidence>
<evidence type="ECO:0000313" key="16">
    <source>
        <dbReference type="Proteomes" id="UP000284375"/>
    </source>
</evidence>
<feature type="chain" id="PRO_5019464895" description="tripeptidyl-peptidase II" evidence="13">
    <location>
        <begin position="21"/>
        <end position="695"/>
    </location>
</feature>
<dbReference type="InterPro" id="IPR050819">
    <property type="entry name" value="Tripeptidyl-peptidase_I"/>
</dbReference>
<dbReference type="AlphaFoldDB" id="A0A423VSL4"/>
<evidence type="ECO:0000256" key="12">
    <source>
        <dbReference type="SAM" id="MobiDB-lite"/>
    </source>
</evidence>
<proteinExistence type="predicted"/>
<evidence type="ECO:0000256" key="3">
    <source>
        <dbReference type="ARBA" id="ARBA00004239"/>
    </source>
</evidence>
<evidence type="ECO:0000256" key="6">
    <source>
        <dbReference type="ARBA" id="ARBA00022723"/>
    </source>
</evidence>
<keyword evidence="10" id="KW-0865">Zymogen</keyword>
<dbReference type="CDD" id="cd11377">
    <property type="entry name" value="Pro-peptidase_S53"/>
    <property type="match status" value="1"/>
</dbReference>
<evidence type="ECO:0000256" key="8">
    <source>
        <dbReference type="ARBA" id="ARBA00022825"/>
    </source>
</evidence>
<comment type="function">
    <text evidence="2">Secreted tripeptidyl-peptidase which degrades proteins at acidic pHs and is involved in virulence.</text>
</comment>
<dbReference type="Gene3D" id="3.40.50.200">
    <property type="entry name" value="Peptidase S8/S53 domain"/>
    <property type="match status" value="1"/>
</dbReference>
<keyword evidence="8 11" id="KW-0720">Serine protease</keyword>
<evidence type="ECO:0000256" key="13">
    <source>
        <dbReference type="SAM" id="SignalP"/>
    </source>
</evidence>
<dbReference type="InterPro" id="IPR030400">
    <property type="entry name" value="Sedolisin_dom"/>
</dbReference>
<dbReference type="GO" id="GO:0005576">
    <property type="term" value="C:extracellular region"/>
    <property type="evidence" value="ECO:0007669"/>
    <property type="project" value="UniProtKB-SubCell"/>
</dbReference>
<name>A0A423VSL4_CYTCH</name>
<dbReference type="EMBL" id="LJZO01000030">
    <property type="protein sequence ID" value="ROV93967.1"/>
    <property type="molecule type" value="Genomic_DNA"/>
</dbReference>
<evidence type="ECO:0000256" key="10">
    <source>
        <dbReference type="ARBA" id="ARBA00023145"/>
    </source>
</evidence>
<evidence type="ECO:0000313" key="15">
    <source>
        <dbReference type="EMBL" id="ROV93967.1"/>
    </source>
</evidence>
<keyword evidence="9 11" id="KW-0106">Calcium</keyword>
<dbReference type="GO" id="GO:0008240">
    <property type="term" value="F:tripeptidyl-peptidase activity"/>
    <property type="evidence" value="ECO:0007669"/>
    <property type="project" value="TreeGrafter"/>
</dbReference>
<dbReference type="Pfam" id="PF09286">
    <property type="entry name" value="Pro-kuma_activ"/>
    <property type="match status" value="1"/>
</dbReference>
<evidence type="ECO:0000256" key="1">
    <source>
        <dbReference type="ARBA" id="ARBA00001910"/>
    </source>
</evidence>
<gene>
    <name evidence="15" type="ORF">VSDG_06236</name>
</gene>
<dbReference type="PANTHER" id="PTHR14218">
    <property type="entry name" value="PROTEASE S8 TRIPEPTIDYL PEPTIDASE I CLN2"/>
    <property type="match status" value="1"/>
</dbReference>
<comment type="catalytic activity">
    <reaction evidence="1">
        <text>Release of an N-terminal tripeptide from a polypeptide.</text>
        <dbReference type="EC" id="3.4.14.10"/>
    </reaction>
</comment>
<dbReference type="GO" id="GO:0046872">
    <property type="term" value="F:metal ion binding"/>
    <property type="evidence" value="ECO:0007669"/>
    <property type="project" value="UniProtKB-UniRule"/>
</dbReference>
<protein>
    <recommendedName>
        <fullName evidence="4">tripeptidyl-peptidase II</fullName>
        <ecNumber evidence="4">3.4.14.10</ecNumber>
    </recommendedName>
</protein>
<dbReference type="STRING" id="252740.A0A423VSL4"/>
<feature type="active site" description="Charge relay system" evidence="11">
    <location>
        <position position="612"/>
    </location>
</feature>
<sequence>MKASLLHLFAVAGLVASVVGKSAVPDTHAVHEKRDVSSPLSSRWTKRSRVEKHRKLPVRIGLAQSNLDEAHEHLMRISDPVSPHFGQHWTSEEVIDFFQPSDEAVDAVTQWLSEHGVTHVTHSDNKAWLAFDAPASTVEALLHTEYYEHHDSLTGGVMPACDEYHVPKEIQHHIDYITPGIKLMAPMKAEAQGKMKRKLKRSAPKTHQSSPIQKVPRSPKLPGMLKEATASQVAATYQNLSSCDTVITPACVAALYQIPPGNKSDPSNTLGIFEAELQWYDQYDLDLFYKRFTPWIPAGNHPININIDGGVAETDNVSIAGPEVMLDIELAYPIVWPQNVTIFNVDDIPYQTWANDSYTWGYNTLLDAIDGSYCTYTAYNETGDEPGIDPTYPDPMPGGYNGTLQCGVFEPTNVISFSYGGPEASVPIAYQKRQCNEYLKLGLRGITFVFASGDSGVANEDGLYSSSTCLGPEGTIFSPDWPGNCPYVTAVGGTTIPKGSTVSDPESAVFEGSGDPATSYTSGGGFSNVYTAPDYQKSAVAKFFDDHDPGYAYYSGVVEDAPNPALPNVTALAGDTGGRYNRVGRGYPDVSANGLNIAMYYEGSFTTAGGTSASAPIFSSVINRINEERIAIGKGPVGFINPTLYAHPEVLNDVYNGSNLGCVDGGFAAVDGWDPVTGLGTPNYPKMLELFLSLP</sequence>
<feature type="active site" description="Charge relay system" evidence="11">
    <location>
        <position position="327"/>
    </location>
</feature>
<dbReference type="SMART" id="SM00944">
    <property type="entry name" value="Pro-kuma_activ"/>
    <property type="match status" value="1"/>
</dbReference>
<dbReference type="GO" id="GO:0006508">
    <property type="term" value="P:proteolysis"/>
    <property type="evidence" value="ECO:0007669"/>
    <property type="project" value="UniProtKB-KW"/>
</dbReference>
<feature type="binding site" evidence="11">
    <location>
        <position position="672"/>
    </location>
    <ligand>
        <name>Ca(2+)</name>
        <dbReference type="ChEBI" id="CHEBI:29108"/>
    </ligand>
</feature>
<evidence type="ECO:0000256" key="9">
    <source>
        <dbReference type="ARBA" id="ARBA00022837"/>
    </source>
</evidence>
<feature type="signal peptide" evidence="13">
    <location>
        <begin position="1"/>
        <end position="20"/>
    </location>
</feature>
<dbReference type="GO" id="GO:0004252">
    <property type="term" value="F:serine-type endopeptidase activity"/>
    <property type="evidence" value="ECO:0007669"/>
    <property type="project" value="UniProtKB-UniRule"/>
</dbReference>
<comment type="caution">
    <text evidence="15">The sequence shown here is derived from an EMBL/GenBank/DDBJ whole genome shotgun (WGS) entry which is preliminary data.</text>
</comment>
<feature type="binding site" evidence="11">
    <location>
        <position position="653"/>
    </location>
    <ligand>
        <name>Ca(2+)</name>
        <dbReference type="ChEBI" id="CHEBI:29108"/>
    </ligand>
</feature>
<feature type="binding site" evidence="11">
    <location>
        <position position="654"/>
    </location>
    <ligand>
        <name>Ca(2+)</name>
        <dbReference type="ChEBI" id="CHEBI:29108"/>
    </ligand>
</feature>
<keyword evidence="5 11" id="KW-0645">Protease</keyword>
<organism evidence="15 16">
    <name type="scientific">Cytospora chrysosperma</name>
    <name type="common">Cytospora canker fungus</name>
    <name type="synonym">Sphaeria chrysosperma</name>
    <dbReference type="NCBI Taxonomy" id="252740"/>
    <lineage>
        <taxon>Eukaryota</taxon>
        <taxon>Fungi</taxon>
        <taxon>Dikarya</taxon>
        <taxon>Ascomycota</taxon>
        <taxon>Pezizomycotina</taxon>
        <taxon>Sordariomycetes</taxon>
        <taxon>Sordariomycetidae</taxon>
        <taxon>Diaporthales</taxon>
        <taxon>Cytosporaceae</taxon>
        <taxon>Cytospora</taxon>
    </lineage>
</organism>
<keyword evidence="7 11" id="KW-0378">Hydrolase</keyword>
<dbReference type="InterPro" id="IPR015366">
    <property type="entry name" value="S53_propep"/>
</dbReference>
<dbReference type="EC" id="3.4.14.10" evidence="4"/>
<feature type="active site" description="Charge relay system" evidence="11">
    <location>
        <position position="323"/>
    </location>
</feature>
<dbReference type="SUPFAM" id="SSF52743">
    <property type="entry name" value="Subtilisin-like"/>
    <property type="match status" value="1"/>
</dbReference>
<evidence type="ECO:0000256" key="2">
    <source>
        <dbReference type="ARBA" id="ARBA00002451"/>
    </source>
</evidence>
<dbReference type="Proteomes" id="UP000284375">
    <property type="component" value="Unassembled WGS sequence"/>
</dbReference>
<dbReference type="OrthoDB" id="409122at2759"/>
<accession>A0A423VSL4</accession>
<evidence type="ECO:0000256" key="5">
    <source>
        <dbReference type="ARBA" id="ARBA00022670"/>
    </source>
</evidence>
<keyword evidence="13" id="KW-0732">Signal</keyword>
<feature type="binding site" evidence="11">
    <location>
        <position position="674"/>
    </location>
    <ligand>
        <name>Ca(2+)</name>
        <dbReference type="ChEBI" id="CHEBI:29108"/>
    </ligand>
</feature>
<dbReference type="SUPFAM" id="SSF54897">
    <property type="entry name" value="Protease propeptides/inhibitors"/>
    <property type="match status" value="1"/>
</dbReference>
<evidence type="ECO:0000256" key="11">
    <source>
        <dbReference type="PROSITE-ProRule" id="PRU01032"/>
    </source>
</evidence>
<comment type="cofactor">
    <cofactor evidence="11">
        <name>Ca(2+)</name>
        <dbReference type="ChEBI" id="CHEBI:29108"/>
    </cofactor>
    <text evidence="11">Binds 1 Ca(2+) ion per subunit.</text>
</comment>
<dbReference type="Pfam" id="PF00082">
    <property type="entry name" value="Peptidase_S8"/>
    <property type="match status" value="1"/>
</dbReference>
<keyword evidence="6 11" id="KW-0479">Metal-binding</keyword>
<dbReference type="PROSITE" id="PS51695">
    <property type="entry name" value="SEDOLISIN"/>
    <property type="match status" value="1"/>
</dbReference>
<dbReference type="CDD" id="cd04056">
    <property type="entry name" value="Peptidases_S53"/>
    <property type="match status" value="1"/>
</dbReference>
<evidence type="ECO:0000256" key="4">
    <source>
        <dbReference type="ARBA" id="ARBA00012462"/>
    </source>
</evidence>
<evidence type="ECO:0000259" key="14">
    <source>
        <dbReference type="PROSITE" id="PS51695"/>
    </source>
</evidence>
<dbReference type="InterPro" id="IPR036852">
    <property type="entry name" value="Peptidase_S8/S53_dom_sf"/>
</dbReference>